<evidence type="ECO:0000256" key="1">
    <source>
        <dbReference type="SAM" id="Phobius"/>
    </source>
</evidence>
<accession>A0AAV4NWH1</accession>
<evidence type="ECO:0000313" key="3">
    <source>
        <dbReference type="Proteomes" id="UP001054945"/>
    </source>
</evidence>
<feature type="transmembrane region" description="Helical" evidence="1">
    <location>
        <begin position="28"/>
        <end position="52"/>
    </location>
</feature>
<name>A0AAV4NWH1_CAEEX</name>
<comment type="caution">
    <text evidence="2">The sequence shown here is derived from an EMBL/GenBank/DDBJ whole genome shotgun (WGS) entry which is preliminary data.</text>
</comment>
<dbReference type="Proteomes" id="UP001054945">
    <property type="component" value="Unassembled WGS sequence"/>
</dbReference>
<keyword evidence="3" id="KW-1185">Reference proteome</keyword>
<keyword evidence="1" id="KW-1133">Transmembrane helix</keyword>
<keyword evidence="1" id="KW-0812">Transmembrane</keyword>
<keyword evidence="1" id="KW-0472">Membrane</keyword>
<proteinExistence type="predicted"/>
<gene>
    <name evidence="2" type="ORF">CEXT_710731</name>
</gene>
<sequence length="113" mass="12314">MWRDFKTSDWSGLMANWLTAPAFEGSTLAFGTPLAFAPISTIVLSTVIALWIKGEYRNASDSLTTLPTVLIVIQVKAPRGASHQFRAAQALAHGHQAPRDLLPLKSLKIKVES</sequence>
<evidence type="ECO:0000313" key="2">
    <source>
        <dbReference type="EMBL" id="GIX88635.1"/>
    </source>
</evidence>
<protein>
    <submittedName>
        <fullName evidence="2">Uncharacterized protein</fullName>
    </submittedName>
</protein>
<dbReference type="AlphaFoldDB" id="A0AAV4NWH1"/>
<organism evidence="2 3">
    <name type="scientific">Caerostris extrusa</name>
    <name type="common">Bark spider</name>
    <name type="synonym">Caerostris bankana</name>
    <dbReference type="NCBI Taxonomy" id="172846"/>
    <lineage>
        <taxon>Eukaryota</taxon>
        <taxon>Metazoa</taxon>
        <taxon>Ecdysozoa</taxon>
        <taxon>Arthropoda</taxon>
        <taxon>Chelicerata</taxon>
        <taxon>Arachnida</taxon>
        <taxon>Araneae</taxon>
        <taxon>Araneomorphae</taxon>
        <taxon>Entelegynae</taxon>
        <taxon>Araneoidea</taxon>
        <taxon>Araneidae</taxon>
        <taxon>Caerostris</taxon>
    </lineage>
</organism>
<dbReference type="EMBL" id="BPLR01021344">
    <property type="protein sequence ID" value="GIX88635.1"/>
    <property type="molecule type" value="Genomic_DNA"/>
</dbReference>
<reference evidence="2 3" key="1">
    <citation type="submission" date="2021-06" db="EMBL/GenBank/DDBJ databases">
        <title>Caerostris extrusa draft genome.</title>
        <authorList>
            <person name="Kono N."/>
            <person name="Arakawa K."/>
        </authorList>
    </citation>
    <scope>NUCLEOTIDE SEQUENCE [LARGE SCALE GENOMIC DNA]</scope>
</reference>